<proteinExistence type="predicted"/>
<reference evidence="1" key="1">
    <citation type="journal article" date="2020" name="Nature">
        <title>Giant virus diversity and host interactions through global metagenomics.</title>
        <authorList>
            <person name="Schulz F."/>
            <person name="Roux S."/>
            <person name="Paez-Espino D."/>
            <person name="Jungbluth S."/>
            <person name="Walsh D.A."/>
            <person name="Denef V.J."/>
            <person name="McMahon K.D."/>
            <person name="Konstantinidis K.T."/>
            <person name="Eloe-Fadrosh E.A."/>
            <person name="Kyrpides N.C."/>
            <person name="Woyke T."/>
        </authorList>
    </citation>
    <scope>NUCLEOTIDE SEQUENCE</scope>
    <source>
        <strain evidence="1">GVMAG-M-3300023184-135</strain>
    </source>
</reference>
<evidence type="ECO:0000313" key="1">
    <source>
        <dbReference type="EMBL" id="QHT81145.1"/>
    </source>
</evidence>
<sequence>MQQTMTKEQLRGLKAKIEEEKRIVQRKQNIKALSDTIQQNVIQTASIGVSLDDMMTRSKESPTRYFYNSMPGQTSNLCGRNVSDISEDVIEKLRETFPDCLIEYHETKAMNGRVIESGILVDWSE</sequence>
<name>A0A6C0HM07_9ZZZZ</name>
<protein>
    <submittedName>
        <fullName evidence="1">Uncharacterized protein</fullName>
    </submittedName>
</protein>
<accession>A0A6C0HM07</accession>
<organism evidence="1">
    <name type="scientific">viral metagenome</name>
    <dbReference type="NCBI Taxonomy" id="1070528"/>
    <lineage>
        <taxon>unclassified sequences</taxon>
        <taxon>metagenomes</taxon>
        <taxon>organismal metagenomes</taxon>
    </lineage>
</organism>
<dbReference type="AlphaFoldDB" id="A0A6C0HM07"/>
<dbReference type="EMBL" id="MN739978">
    <property type="protein sequence ID" value="QHT81145.1"/>
    <property type="molecule type" value="Genomic_DNA"/>
</dbReference>